<dbReference type="Pfam" id="PF09335">
    <property type="entry name" value="VTT_dom"/>
    <property type="match status" value="1"/>
</dbReference>
<proteinExistence type="predicted"/>
<comment type="caution">
    <text evidence="3">The sequence shown here is derived from an EMBL/GenBank/DDBJ whole genome shotgun (WGS) entry which is preliminary data.</text>
</comment>
<reference evidence="3 4" key="1">
    <citation type="submission" date="2018-09" db="EMBL/GenBank/DDBJ databases">
        <title>Phylogeny of the Shewanellaceae, and recommendation for two new genera, Pseudoshewanella and Parashewanella.</title>
        <authorList>
            <person name="Wang G."/>
        </authorList>
    </citation>
    <scope>NUCLEOTIDE SEQUENCE [LARGE SCALE GENOMIC DNA]</scope>
    <source>
        <strain evidence="3 4">C51</strain>
    </source>
</reference>
<dbReference type="InterPro" id="IPR032816">
    <property type="entry name" value="VTT_dom"/>
</dbReference>
<keyword evidence="4" id="KW-1185">Reference proteome</keyword>
<accession>A0A3L8Q1D1</accession>
<dbReference type="PANTHER" id="PTHR42709">
    <property type="entry name" value="ALKALINE PHOSPHATASE LIKE PROTEIN"/>
    <property type="match status" value="1"/>
</dbReference>
<evidence type="ECO:0000256" key="1">
    <source>
        <dbReference type="SAM" id="Phobius"/>
    </source>
</evidence>
<keyword evidence="1" id="KW-0472">Membrane</keyword>
<keyword evidence="1" id="KW-1133">Transmembrane helix</keyword>
<feature type="transmembrane region" description="Helical" evidence="1">
    <location>
        <begin position="121"/>
        <end position="143"/>
    </location>
</feature>
<evidence type="ECO:0000259" key="2">
    <source>
        <dbReference type="Pfam" id="PF09335"/>
    </source>
</evidence>
<protein>
    <submittedName>
        <fullName evidence="3">DedA family protein</fullName>
    </submittedName>
</protein>
<name>A0A3L8Q1D1_9GAMM</name>
<dbReference type="Proteomes" id="UP000281474">
    <property type="component" value="Unassembled WGS sequence"/>
</dbReference>
<evidence type="ECO:0000313" key="3">
    <source>
        <dbReference type="EMBL" id="RLV61441.1"/>
    </source>
</evidence>
<gene>
    <name evidence="3" type="ORF">D5018_01750</name>
</gene>
<dbReference type="AlphaFoldDB" id="A0A3L8Q1D1"/>
<feature type="transmembrane region" description="Helical" evidence="1">
    <location>
        <begin position="42"/>
        <end position="66"/>
    </location>
</feature>
<feature type="transmembrane region" description="Helical" evidence="1">
    <location>
        <begin position="92"/>
        <end position="115"/>
    </location>
</feature>
<sequence>MDFLVDFGYAGLFSAAFLAATILPLGSEVILVSLLISGLSPTALVVVASIGNVLGSYTNYLIGAYLSQSKAQRWLKISDKELEQAQQRFKKYGTLSLCFAWLPVIGDPLTLIAGVLRVKLLHFFTLVTIGKAGRYCVLAYLTLYAL</sequence>
<evidence type="ECO:0000313" key="4">
    <source>
        <dbReference type="Proteomes" id="UP000281474"/>
    </source>
</evidence>
<keyword evidence="1" id="KW-0812">Transmembrane</keyword>
<dbReference type="InterPro" id="IPR051311">
    <property type="entry name" value="DedA_domain"/>
</dbReference>
<organism evidence="3 4">
    <name type="scientific">Parashewanella curva</name>
    <dbReference type="NCBI Taxonomy" id="2338552"/>
    <lineage>
        <taxon>Bacteria</taxon>
        <taxon>Pseudomonadati</taxon>
        <taxon>Pseudomonadota</taxon>
        <taxon>Gammaproteobacteria</taxon>
        <taxon>Alteromonadales</taxon>
        <taxon>Shewanellaceae</taxon>
        <taxon>Parashewanella</taxon>
    </lineage>
</organism>
<feature type="domain" description="VTT" evidence="2">
    <location>
        <begin position="28"/>
        <end position="141"/>
    </location>
</feature>
<dbReference type="EMBL" id="QZEI01000003">
    <property type="protein sequence ID" value="RLV61441.1"/>
    <property type="molecule type" value="Genomic_DNA"/>
</dbReference>
<dbReference type="PANTHER" id="PTHR42709:SF4">
    <property type="entry name" value="INNER MEMBRANE PROTEIN YQAA"/>
    <property type="match status" value="1"/>
</dbReference>
<dbReference type="GO" id="GO:0005886">
    <property type="term" value="C:plasma membrane"/>
    <property type="evidence" value="ECO:0007669"/>
    <property type="project" value="UniProtKB-ARBA"/>
</dbReference>
<dbReference type="OrthoDB" id="9814483at2"/>
<feature type="transmembrane region" description="Helical" evidence="1">
    <location>
        <begin position="12"/>
        <end position="36"/>
    </location>
</feature>